<proteinExistence type="predicted"/>
<sequence length="101" mass="10266">MAIALLAAHVMVAVGATMVVGVAVMGLDPCGHRACGNPLWASIGLSAAMIAAWALPVADLALILVRLVKNRPAWPVPLVFCAAHVVIGVVCFALMVASGPQ</sequence>
<keyword evidence="3" id="KW-1185">Reference proteome</keyword>
<feature type="transmembrane region" description="Helical" evidence="1">
    <location>
        <begin position="6"/>
        <end position="27"/>
    </location>
</feature>
<gene>
    <name evidence="2" type="ORF">BEL07_19050</name>
</gene>
<evidence type="ECO:0000313" key="3">
    <source>
        <dbReference type="Proteomes" id="UP000178953"/>
    </source>
</evidence>
<keyword evidence="1" id="KW-0812">Transmembrane</keyword>
<dbReference type="EMBL" id="MCHX01000046">
    <property type="protein sequence ID" value="OFJ52177.1"/>
    <property type="molecule type" value="Genomic_DNA"/>
</dbReference>
<comment type="caution">
    <text evidence="2">The sequence shown here is derived from an EMBL/GenBank/DDBJ whole genome shotgun (WGS) entry which is preliminary data.</text>
</comment>
<organism evidence="2 3">
    <name type="scientific">Mycolicibacterium grossiae</name>
    <dbReference type="NCBI Taxonomy" id="1552759"/>
    <lineage>
        <taxon>Bacteria</taxon>
        <taxon>Bacillati</taxon>
        <taxon>Actinomycetota</taxon>
        <taxon>Actinomycetes</taxon>
        <taxon>Mycobacteriales</taxon>
        <taxon>Mycobacteriaceae</taxon>
        <taxon>Mycolicibacterium</taxon>
    </lineage>
</organism>
<name>A0A1E8Q1A7_9MYCO</name>
<keyword evidence="1" id="KW-0472">Membrane</keyword>
<feature type="transmembrane region" description="Helical" evidence="1">
    <location>
        <begin position="76"/>
        <end position="97"/>
    </location>
</feature>
<feature type="transmembrane region" description="Helical" evidence="1">
    <location>
        <begin position="39"/>
        <end position="64"/>
    </location>
</feature>
<evidence type="ECO:0000256" key="1">
    <source>
        <dbReference type="SAM" id="Phobius"/>
    </source>
</evidence>
<keyword evidence="1" id="KW-1133">Transmembrane helix</keyword>
<dbReference type="AlphaFoldDB" id="A0A1E8Q1A7"/>
<dbReference type="RefSeq" id="WP_070354632.1">
    <property type="nucleotide sequence ID" value="NZ_MCHX01000046.1"/>
</dbReference>
<reference evidence="2 3" key="1">
    <citation type="submission" date="2016-09" db="EMBL/GenBank/DDBJ databases">
        <title>genome sequence of Mycobacterium sp. 739 SCH.</title>
        <authorList>
            <person name="Greninger A.L."/>
            <person name="Qin X."/>
            <person name="Jerome K."/>
            <person name="Vora S."/>
            <person name="Quinn K."/>
        </authorList>
    </citation>
    <scope>NUCLEOTIDE SEQUENCE [LARGE SCALE GENOMIC DNA]</scope>
    <source>
        <strain evidence="2 3">SCH</strain>
    </source>
</reference>
<evidence type="ECO:0000313" key="2">
    <source>
        <dbReference type="EMBL" id="OFJ52177.1"/>
    </source>
</evidence>
<accession>A0A1E8Q1A7</accession>
<dbReference type="Proteomes" id="UP000178953">
    <property type="component" value="Unassembled WGS sequence"/>
</dbReference>
<protein>
    <submittedName>
        <fullName evidence="2">Uncharacterized protein</fullName>
    </submittedName>
</protein>